<keyword evidence="3" id="KW-0677">Repeat</keyword>
<evidence type="ECO:0000313" key="7">
    <source>
        <dbReference type="EMBL" id="CAH0099811.1"/>
    </source>
</evidence>
<reference evidence="7" key="1">
    <citation type="submission" date="2021-11" db="EMBL/GenBank/DDBJ databases">
        <authorList>
            <person name="Schell T."/>
        </authorList>
    </citation>
    <scope>NUCLEOTIDE SEQUENCE</scope>
    <source>
        <strain evidence="7">M5</strain>
    </source>
</reference>
<evidence type="ECO:0000256" key="3">
    <source>
        <dbReference type="ARBA" id="ARBA00022737"/>
    </source>
</evidence>
<dbReference type="Gene3D" id="2.40.50.90">
    <property type="match status" value="3"/>
</dbReference>
<evidence type="ECO:0000259" key="6">
    <source>
        <dbReference type="PROSITE" id="PS51644"/>
    </source>
</evidence>
<dbReference type="InterPro" id="IPR002999">
    <property type="entry name" value="Tudor"/>
</dbReference>
<dbReference type="Gene3D" id="3.30.420.610">
    <property type="entry name" value="LOTUS domain-like"/>
    <property type="match status" value="1"/>
</dbReference>
<feature type="compositionally biased region" description="Low complexity" evidence="5">
    <location>
        <begin position="158"/>
        <end position="182"/>
    </location>
</feature>
<dbReference type="InterPro" id="IPR041966">
    <property type="entry name" value="LOTUS-like"/>
</dbReference>
<proteinExistence type="predicted"/>
<evidence type="ECO:0000313" key="8">
    <source>
        <dbReference type="Proteomes" id="UP000789390"/>
    </source>
</evidence>
<accession>A0A8J2RHR2</accession>
<feature type="region of interest" description="Disordered" evidence="5">
    <location>
        <begin position="156"/>
        <end position="222"/>
    </location>
</feature>
<comment type="caution">
    <text evidence="7">The sequence shown here is derived from an EMBL/GenBank/DDBJ whole genome shotgun (WGS) entry which is preliminary data.</text>
</comment>
<dbReference type="OrthoDB" id="10034606at2759"/>
<dbReference type="CDD" id="cd09972">
    <property type="entry name" value="LOTUS_TDRD_OSKAR"/>
    <property type="match status" value="1"/>
</dbReference>
<dbReference type="PANTHER" id="PTHR22948">
    <property type="entry name" value="TUDOR DOMAIN CONTAINING PROTEIN"/>
    <property type="match status" value="1"/>
</dbReference>
<evidence type="ECO:0000256" key="1">
    <source>
        <dbReference type="ARBA" id="ARBA00004496"/>
    </source>
</evidence>
<dbReference type="SMART" id="SM00333">
    <property type="entry name" value="TUDOR"/>
    <property type="match status" value="2"/>
</dbReference>
<dbReference type="Pfam" id="PF00567">
    <property type="entry name" value="TUDOR"/>
    <property type="match status" value="3"/>
</dbReference>
<dbReference type="InterPro" id="IPR050621">
    <property type="entry name" value="Tudor_domain_containing"/>
</dbReference>
<dbReference type="GO" id="GO:0005737">
    <property type="term" value="C:cytoplasm"/>
    <property type="evidence" value="ECO:0007669"/>
    <property type="project" value="UniProtKB-SubCell"/>
</dbReference>
<organism evidence="7 8">
    <name type="scientific">Daphnia galeata</name>
    <dbReference type="NCBI Taxonomy" id="27404"/>
    <lineage>
        <taxon>Eukaryota</taxon>
        <taxon>Metazoa</taxon>
        <taxon>Ecdysozoa</taxon>
        <taxon>Arthropoda</taxon>
        <taxon>Crustacea</taxon>
        <taxon>Branchiopoda</taxon>
        <taxon>Diplostraca</taxon>
        <taxon>Cladocera</taxon>
        <taxon>Anomopoda</taxon>
        <taxon>Daphniidae</taxon>
        <taxon>Daphnia</taxon>
    </lineage>
</organism>
<dbReference type="PROSITE" id="PS51644">
    <property type="entry name" value="HTH_OST"/>
    <property type="match status" value="1"/>
</dbReference>
<comment type="subcellular location">
    <subcellularLocation>
        <location evidence="1">Cytoplasm</location>
    </subcellularLocation>
</comment>
<dbReference type="Gene3D" id="2.30.30.140">
    <property type="match status" value="3"/>
</dbReference>
<dbReference type="EMBL" id="CAKKLH010000024">
    <property type="protein sequence ID" value="CAH0099811.1"/>
    <property type="molecule type" value="Genomic_DNA"/>
</dbReference>
<feature type="domain" description="HTH OST-type" evidence="6">
    <location>
        <begin position="11"/>
        <end position="83"/>
    </location>
</feature>
<dbReference type="AlphaFoldDB" id="A0A8J2RHR2"/>
<dbReference type="Pfam" id="PF12872">
    <property type="entry name" value="OST-HTH"/>
    <property type="match status" value="1"/>
</dbReference>
<keyword evidence="4" id="KW-0221">Differentiation</keyword>
<sequence>MAGNVSPKDVCLESLKEDIHALLCAVKGSVPSEQIMKDYRLVCGANLPFRQLGFANVNDLLRSMPDVVTCQVSNGIVLVKAVVKNESAHINKLVQGQKGTKKRPRMLQASSVQRGPGSFMRNTINANNRPAAPWNFPKYYTPPAMRSVVVVPPNSNIRQPMLPRPAQQQPPQQSALPPVQQVHQVPHLKNQLMQPKPSQNPPVAAPKLPQLNLRPPPPTNLQLSGVQAIPPSGRPAKPAVPTLPVVRPNNFHREKLQRFVHLHRLGEIAYEDAKMKNGKYVATVIIDKKKSSCYPDEFAIKEDAYEKAAEVALSEWESKYHDTIRKTSVTTDDDIMARRVVDIVSKHPDGCWSEQLVKYYEYTFYGESLPEDWVQRVKAKTNELEFTAGIEHFLVCMKKKPEPLTSSPFLEREPLFNQPPPSNESFYNHSVSELFQHTAPKGMQPQKPHHSDDSVCRPVPIHHVDSDVWAVHVLVVCAGDQLAIRRIDSEQYSAWEEMMNDMDLFYSEHEATLNPVGLIERGCLYASQIDGIWARVELIAYTENGDVELKLVDYADVETVALSSVFALEKRFGEVPTQGLKCHLHGLTPFANSEHTITAEIDRLLNNQFVARVVSREPHFSVILYESPSELNMNEWILDQVAEKAPAIPLKVGPVVQNTVISYVSSACDVYMLRETPQKNAIDCLISLLELRIEQSPPLPTLTADHLYLGRSEKHGWCRMRLYSSIPTHDGNVSVQLMDFGDTELVPGNTLRELQSLSLVLSRLPDQAVRVFLARLPPPSCSFTEKAAKTLRELTPQGVSLMVRVVEFKNGIPVVELFERIEESGKLVAINAMMEMDETLYRSADQVSVQSALPKTRLDPDLTQRVAAMTLPSRRSSASSSPSPTFHVERVVVPEAEIPPIDTGRFLTPFDVQVFNVSNPDHFYVHSIQSMQSLNSLMLRLKEYCNREDNKNAKVESVVVDGFYAAWHPKTESYRRICVTGKSGSIIAVAFIDYGEIDLIPLCNIRPLLPEFAELPAQAMKAQLFGIKPFAGDWSPQNALFFKKFVDGKVFSSYVMEVLPEKTLRLQLNDVLSGDKDIDVAKYLVENCQATAA</sequence>
<dbReference type="SUPFAM" id="SSF63748">
    <property type="entry name" value="Tudor/PWWP/MBT"/>
    <property type="match status" value="3"/>
</dbReference>
<dbReference type="GO" id="GO:0007283">
    <property type="term" value="P:spermatogenesis"/>
    <property type="evidence" value="ECO:0007669"/>
    <property type="project" value="UniProtKB-KW"/>
</dbReference>
<keyword evidence="2" id="KW-0963">Cytoplasm</keyword>
<evidence type="ECO:0000256" key="2">
    <source>
        <dbReference type="ARBA" id="ARBA00022490"/>
    </source>
</evidence>
<dbReference type="InterPro" id="IPR035437">
    <property type="entry name" value="SNase_OB-fold_sf"/>
</dbReference>
<dbReference type="PANTHER" id="PTHR22948:SF76">
    <property type="entry name" value="FI20010P1-RELATED"/>
    <property type="match status" value="1"/>
</dbReference>
<keyword evidence="4" id="KW-0744">Spermatogenesis</keyword>
<name>A0A8J2RHR2_9CRUS</name>
<evidence type="ECO:0000256" key="5">
    <source>
        <dbReference type="SAM" id="MobiDB-lite"/>
    </source>
</evidence>
<evidence type="ECO:0000256" key="4">
    <source>
        <dbReference type="ARBA" id="ARBA00022871"/>
    </source>
</evidence>
<dbReference type="GO" id="GO:0030154">
    <property type="term" value="P:cell differentiation"/>
    <property type="evidence" value="ECO:0007669"/>
    <property type="project" value="UniProtKB-ARBA"/>
</dbReference>
<gene>
    <name evidence="7" type="ORF">DGAL_LOCUS1969</name>
</gene>
<dbReference type="Proteomes" id="UP000789390">
    <property type="component" value="Unassembled WGS sequence"/>
</dbReference>
<keyword evidence="8" id="KW-1185">Reference proteome</keyword>
<dbReference type="InterPro" id="IPR025605">
    <property type="entry name" value="OST-HTH/LOTUS_dom"/>
</dbReference>
<protein>
    <recommendedName>
        <fullName evidence="6">HTH OST-type domain-containing protein</fullName>
    </recommendedName>
</protein>